<dbReference type="AlphaFoldDB" id="A0A917WLC3"/>
<dbReference type="Proteomes" id="UP000649829">
    <property type="component" value="Unassembled WGS sequence"/>
</dbReference>
<feature type="region of interest" description="Disordered" evidence="1">
    <location>
        <begin position="1"/>
        <end position="53"/>
    </location>
</feature>
<dbReference type="EMBL" id="BMLF01000004">
    <property type="protein sequence ID" value="GGM12714.1"/>
    <property type="molecule type" value="Genomic_DNA"/>
</dbReference>
<gene>
    <name evidence="2" type="ORF">GCM10011534_38480</name>
</gene>
<reference evidence="2" key="1">
    <citation type="journal article" date="2014" name="Int. J. Syst. Evol. Microbiol.">
        <title>Complete genome sequence of Corynebacterium casei LMG S-19264T (=DSM 44701T), isolated from a smear-ripened cheese.</title>
        <authorList>
            <consortium name="US DOE Joint Genome Institute (JGI-PGF)"/>
            <person name="Walter F."/>
            <person name="Albersmeier A."/>
            <person name="Kalinowski J."/>
            <person name="Ruckert C."/>
        </authorList>
    </citation>
    <scope>NUCLEOTIDE SEQUENCE</scope>
    <source>
        <strain evidence="2">CGMCC 1.6293</strain>
    </source>
</reference>
<comment type="caution">
    <text evidence="2">The sequence shown here is derived from an EMBL/GenBank/DDBJ whole genome shotgun (WGS) entry which is preliminary data.</text>
</comment>
<organism evidence="2 3">
    <name type="scientific">Pseudooceanicola nanhaiensis</name>
    <dbReference type="NCBI Taxonomy" id="375761"/>
    <lineage>
        <taxon>Bacteria</taxon>
        <taxon>Pseudomonadati</taxon>
        <taxon>Pseudomonadota</taxon>
        <taxon>Alphaproteobacteria</taxon>
        <taxon>Rhodobacterales</taxon>
        <taxon>Paracoccaceae</taxon>
        <taxon>Pseudooceanicola</taxon>
    </lineage>
</organism>
<evidence type="ECO:0000313" key="2">
    <source>
        <dbReference type="EMBL" id="GGM12714.1"/>
    </source>
</evidence>
<protein>
    <submittedName>
        <fullName evidence="2">Uncharacterized protein</fullName>
    </submittedName>
</protein>
<evidence type="ECO:0000313" key="3">
    <source>
        <dbReference type="Proteomes" id="UP000649829"/>
    </source>
</evidence>
<evidence type="ECO:0000256" key="1">
    <source>
        <dbReference type="SAM" id="MobiDB-lite"/>
    </source>
</evidence>
<sequence>MGKVELAIQDHRGPDEPDEAHDEDGHQEGGGRKHKRGAGGSGHGGKLRIGVGPTACVSAPSMRWQKAAPSRNGAAGSGQRLASIWSISATVSF</sequence>
<accession>A0A917WLC3</accession>
<name>A0A917WLC3_9RHOB</name>
<keyword evidence="3" id="KW-1185">Reference proteome</keyword>
<reference evidence="2" key="2">
    <citation type="submission" date="2020-09" db="EMBL/GenBank/DDBJ databases">
        <authorList>
            <person name="Sun Q."/>
            <person name="Zhou Y."/>
        </authorList>
    </citation>
    <scope>NUCLEOTIDE SEQUENCE</scope>
    <source>
        <strain evidence="2">CGMCC 1.6293</strain>
    </source>
</reference>
<proteinExistence type="predicted"/>